<feature type="compositionally biased region" description="Low complexity" evidence="1">
    <location>
        <begin position="89"/>
        <end position="99"/>
    </location>
</feature>
<comment type="caution">
    <text evidence="2">The sequence shown here is derived from an EMBL/GenBank/DDBJ whole genome shotgun (WGS) entry which is preliminary data.</text>
</comment>
<gene>
    <name evidence="2" type="ORF">VK792_09505</name>
</gene>
<name>A0ABU6HJ98_9RHOB</name>
<accession>A0ABU6HJ98</accession>
<sequence length="136" mass="13299">MRILAVAMVAIMLAIAGLTYDLFTQYTLAKNAGRSFGFADYTSSVSTRIAGTAPVAEPPAGIATQATPATSDALAKKSGAVSAFLSMFSGKGKSGDSSGTDGGGSKTFASSGGAKPVVVSRSGGCGGTAFCKVGGN</sequence>
<evidence type="ECO:0000313" key="3">
    <source>
        <dbReference type="Proteomes" id="UP001348149"/>
    </source>
</evidence>
<feature type="region of interest" description="Disordered" evidence="1">
    <location>
        <begin position="89"/>
        <end position="126"/>
    </location>
</feature>
<organism evidence="2 3">
    <name type="scientific">Mesobacterium hydrothermale</name>
    <dbReference type="NCBI Taxonomy" id="3111907"/>
    <lineage>
        <taxon>Bacteria</taxon>
        <taxon>Pseudomonadati</taxon>
        <taxon>Pseudomonadota</taxon>
        <taxon>Alphaproteobacteria</taxon>
        <taxon>Rhodobacterales</taxon>
        <taxon>Roseobacteraceae</taxon>
        <taxon>Mesobacterium</taxon>
    </lineage>
</organism>
<dbReference type="Proteomes" id="UP001348149">
    <property type="component" value="Unassembled WGS sequence"/>
</dbReference>
<dbReference type="RefSeq" id="WP_326297233.1">
    <property type="nucleotide sequence ID" value="NZ_JAYLLH010000010.1"/>
</dbReference>
<keyword evidence="3" id="KW-1185">Reference proteome</keyword>
<dbReference type="EMBL" id="JAYLLH010000010">
    <property type="protein sequence ID" value="MEC3861518.1"/>
    <property type="molecule type" value="Genomic_DNA"/>
</dbReference>
<evidence type="ECO:0000256" key="1">
    <source>
        <dbReference type="SAM" id="MobiDB-lite"/>
    </source>
</evidence>
<protein>
    <submittedName>
        <fullName evidence="2">Uncharacterized protein</fullName>
    </submittedName>
</protein>
<proteinExistence type="predicted"/>
<evidence type="ECO:0000313" key="2">
    <source>
        <dbReference type="EMBL" id="MEC3861518.1"/>
    </source>
</evidence>
<reference evidence="2 3" key="1">
    <citation type="submission" date="2024-01" db="EMBL/GenBank/DDBJ databases">
        <title>Mesobacterium rodlantinim sp. nov., isolated from shallow sea hydrothermal systems off Kueishantao Island.</title>
        <authorList>
            <person name="Su Z."/>
            <person name="Tang K."/>
        </authorList>
    </citation>
    <scope>NUCLEOTIDE SEQUENCE [LARGE SCALE GENOMIC DNA]</scope>
    <source>
        <strain evidence="2 3">TK19101</strain>
    </source>
</reference>